<dbReference type="OrthoDB" id="9809583at2"/>
<keyword evidence="9" id="KW-1185">Reference proteome</keyword>
<dbReference type="EMBL" id="CP001614">
    <property type="protein sequence ID" value="ACR13446.1"/>
    <property type="molecule type" value="Genomic_DNA"/>
</dbReference>
<comment type="similarity">
    <text evidence="1">Belongs to the glycosyl hydrolase 16 family.</text>
</comment>
<dbReference type="CAZy" id="GH16">
    <property type="family name" value="Glycoside Hydrolase Family 16"/>
</dbReference>
<dbReference type="CAZy" id="CBM32">
    <property type="family name" value="Carbohydrate-Binding Module Family 32"/>
</dbReference>
<dbReference type="HOGENOM" id="CLU_255712_0_0_6"/>
<dbReference type="CDD" id="cd04080">
    <property type="entry name" value="CBM6_cellulase-like"/>
    <property type="match status" value="1"/>
</dbReference>
<dbReference type="GO" id="GO:0071966">
    <property type="term" value="P:fungal-type cell wall polysaccharide metabolic process"/>
    <property type="evidence" value="ECO:0007669"/>
    <property type="project" value="TreeGrafter"/>
</dbReference>
<feature type="domain" description="PKD" evidence="5">
    <location>
        <begin position="664"/>
        <end position="716"/>
    </location>
</feature>
<dbReference type="Proteomes" id="UP000009080">
    <property type="component" value="Chromosome"/>
</dbReference>
<dbReference type="PROSITE" id="PS50093">
    <property type="entry name" value="PKD"/>
    <property type="match status" value="1"/>
</dbReference>
<evidence type="ECO:0000259" key="4">
    <source>
        <dbReference type="PROSITE" id="PS50022"/>
    </source>
</evidence>
<feature type="domain" description="CBM6" evidence="6">
    <location>
        <begin position="987"/>
        <end position="1103"/>
    </location>
</feature>
<dbReference type="CDD" id="cd00146">
    <property type="entry name" value="PKD"/>
    <property type="match status" value="1"/>
</dbReference>
<dbReference type="Gene3D" id="2.60.120.260">
    <property type="entry name" value="Galactose-binding domain-like"/>
    <property type="match status" value="3"/>
</dbReference>
<evidence type="ECO:0000259" key="6">
    <source>
        <dbReference type="PROSITE" id="PS51175"/>
    </source>
</evidence>
<dbReference type="PROSITE" id="PS51762">
    <property type="entry name" value="GH16_2"/>
    <property type="match status" value="1"/>
</dbReference>
<feature type="domain" description="GH16" evidence="7">
    <location>
        <begin position="18"/>
        <end position="273"/>
    </location>
</feature>
<dbReference type="Pfam" id="PF03422">
    <property type="entry name" value="CBM_6"/>
    <property type="match status" value="1"/>
</dbReference>
<dbReference type="CAZy" id="GH128">
    <property type="family name" value="Glycoside Hydrolase Family 128"/>
</dbReference>
<dbReference type="InterPro" id="IPR013320">
    <property type="entry name" value="ConA-like_dom_sf"/>
</dbReference>
<evidence type="ECO:0000256" key="1">
    <source>
        <dbReference type="ARBA" id="ARBA00006865"/>
    </source>
</evidence>
<dbReference type="GO" id="GO:0030246">
    <property type="term" value="F:carbohydrate binding"/>
    <property type="evidence" value="ECO:0007669"/>
    <property type="project" value="InterPro"/>
</dbReference>
<proteinExistence type="inferred from homology"/>
<dbReference type="GO" id="GO:0004553">
    <property type="term" value="F:hydrolase activity, hydrolyzing O-glycosyl compounds"/>
    <property type="evidence" value="ECO:0007669"/>
    <property type="project" value="InterPro"/>
</dbReference>
<dbReference type="PANTHER" id="PTHR34154:SF3">
    <property type="entry name" value="ALKALI-SENSITIVE LINKAGE PROTEIN 1"/>
    <property type="match status" value="1"/>
</dbReference>
<name>C5BUD8_TERTT</name>
<evidence type="ECO:0000313" key="9">
    <source>
        <dbReference type="Proteomes" id="UP000009080"/>
    </source>
</evidence>
<dbReference type="InterPro" id="IPR053183">
    <property type="entry name" value="ASL1"/>
</dbReference>
<feature type="chain" id="PRO_5002949132" evidence="3">
    <location>
        <begin position="22"/>
        <end position="1379"/>
    </location>
</feature>
<dbReference type="InterPro" id="IPR022409">
    <property type="entry name" value="PKD/Chitinase_dom"/>
</dbReference>
<evidence type="ECO:0000256" key="2">
    <source>
        <dbReference type="ARBA" id="ARBA00022729"/>
    </source>
</evidence>
<evidence type="ECO:0000259" key="5">
    <source>
        <dbReference type="PROSITE" id="PS50093"/>
    </source>
</evidence>
<dbReference type="InterPro" id="IPR000757">
    <property type="entry name" value="Beta-glucanase-like"/>
</dbReference>
<dbReference type="eggNOG" id="COG2273">
    <property type="taxonomic scope" value="Bacteria"/>
</dbReference>
<dbReference type="Pfam" id="PF00754">
    <property type="entry name" value="F5_F8_type_C"/>
    <property type="match status" value="2"/>
</dbReference>
<feature type="domain" description="F5/8 type C" evidence="4">
    <location>
        <begin position="1107"/>
        <end position="1226"/>
    </location>
</feature>
<feature type="domain" description="F5/8 type C" evidence="4">
    <location>
        <begin position="1243"/>
        <end position="1379"/>
    </location>
</feature>
<dbReference type="Pfam" id="PF18911">
    <property type="entry name" value="PKD_4"/>
    <property type="match status" value="1"/>
</dbReference>
<dbReference type="Gene3D" id="2.60.120.430">
    <property type="entry name" value="Galactose-binding lectin"/>
    <property type="match status" value="2"/>
</dbReference>
<dbReference type="SUPFAM" id="SSF49785">
    <property type="entry name" value="Galactose-binding domain-like"/>
    <property type="match status" value="5"/>
</dbReference>
<dbReference type="KEGG" id="ttu:TERTU_4083"/>
<dbReference type="RefSeq" id="WP_015819560.1">
    <property type="nucleotide sequence ID" value="NC_012997.1"/>
</dbReference>
<dbReference type="InterPro" id="IPR035986">
    <property type="entry name" value="PKD_dom_sf"/>
</dbReference>
<keyword evidence="8" id="KW-0326">Glycosidase</keyword>
<dbReference type="InterPro" id="IPR017853">
    <property type="entry name" value="GH"/>
</dbReference>
<keyword evidence="8" id="KW-0378">Hydrolase</keyword>
<dbReference type="STRING" id="377629.TERTU_4083"/>
<reference evidence="8 9" key="1">
    <citation type="journal article" date="2009" name="PLoS ONE">
        <title>The complete genome of Teredinibacter turnerae T7901: an intracellular endosymbiont of marine wood-boring bivalves (shipworms).</title>
        <authorList>
            <person name="Yang J.C."/>
            <person name="Madupu R."/>
            <person name="Durkin A.S."/>
            <person name="Ekborg N.A."/>
            <person name="Pedamallu C.S."/>
            <person name="Hostetler J.B."/>
            <person name="Radune D."/>
            <person name="Toms B.S."/>
            <person name="Henrissat B."/>
            <person name="Coutinho P.M."/>
            <person name="Schwarz S."/>
            <person name="Field L."/>
            <person name="Trindade-Silva A.E."/>
            <person name="Soares C.A.G."/>
            <person name="Elshahawi S."/>
            <person name="Hanora A."/>
            <person name="Schmidt E.W."/>
            <person name="Haygood M.G."/>
            <person name="Posfai J."/>
            <person name="Benner J."/>
            <person name="Madinger C."/>
            <person name="Nove J."/>
            <person name="Anton B."/>
            <person name="Chaudhary K."/>
            <person name="Foster J."/>
            <person name="Holman A."/>
            <person name="Kumar S."/>
            <person name="Lessard P.A."/>
            <person name="Luyten Y.A."/>
            <person name="Slatko B."/>
            <person name="Wood N."/>
            <person name="Wu B."/>
            <person name="Teplitski M."/>
            <person name="Mougous J.D."/>
            <person name="Ward N."/>
            <person name="Eisen J.A."/>
            <person name="Badger J.H."/>
            <person name="Distel D.L."/>
        </authorList>
    </citation>
    <scope>NUCLEOTIDE SEQUENCE [LARGE SCALE GENOMIC DNA]</scope>
    <source>
        <strain evidence="9">ATCC 39867 / T7901</strain>
    </source>
</reference>
<evidence type="ECO:0000313" key="8">
    <source>
        <dbReference type="EMBL" id="ACR13446.1"/>
    </source>
</evidence>
<dbReference type="EC" id="3.2.1.-" evidence="8"/>
<dbReference type="PANTHER" id="PTHR34154">
    <property type="entry name" value="ALKALI-SENSITIVE LINKAGE PROTEIN 1"/>
    <property type="match status" value="1"/>
</dbReference>
<dbReference type="InterPro" id="IPR024655">
    <property type="entry name" value="Asl1_glyco_hydro_catalytic"/>
</dbReference>
<gene>
    <name evidence="8" type="ordered locus">TERTU_4083</name>
</gene>
<feature type="signal peptide" evidence="3">
    <location>
        <begin position="1"/>
        <end position="21"/>
    </location>
</feature>
<dbReference type="SUPFAM" id="SSF49899">
    <property type="entry name" value="Concanavalin A-like lectins/glucanases"/>
    <property type="match status" value="1"/>
</dbReference>
<dbReference type="Gene3D" id="2.60.40.10">
    <property type="entry name" value="Immunoglobulins"/>
    <property type="match status" value="1"/>
</dbReference>
<dbReference type="CDD" id="cd08023">
    <property type="entry name" value="GH16_laminarinase_like"/>
    <property type="match status" value="1"/>
</dbReference>
<dbReference type="SMART" id="SM00089">
    <property type="entry name" value="PKD"/>
    <property type="match status" value="1"/>
</dbReference>
<evidence type="ECO:0000256" key="3">
    <source>
        <dbReference type="SAM" id="SignalP"/>
    </source>
</evidence>
<dbReference type="SUPFAM" id="SSF51445">
    <property type="entry name" value="(Trans)glycosidases"/>
    <property type="match status" value="1"/>
</dbReference>
<dbReference type="Pfam" id="PF11790">
    <property type="entry name" value="Glyco_hydro_cc"/>
    <property type="match status" value="1"/>
</dbReference>
<dbReference type="CAZy" id="CBM6">
    <property type="family name" value="Carbohydrate-Binding Module Family 6"/>
</dbReference>
<dbReference type="Pfam" id="PF00722">
    <property type="entry name" value="Glyco_hydro_16"/>
    <property type="match status" value="1"/>
</dbReference>
<protein>
    <submittedName>
        <fullName evidence="8">Glycoside hydrolase family 16 domain protein</fullName>
        <ecNumber evidence="8">3.2.1.-</ecNumber>
    </submittedName>
</protein>
<organism evidence="8 9">
    <name type="scientific">Teredinibacter turnerae (strain ATCC 39867 / T7901)</name>
    <dbReference type="NCBI Taxonomy" id="377629"/>
    <lineage>
        <taxon>Bacteria</taxon>
        <taxon>Pseudomonadati</taxon>
        <taxon>Pseudomonadota</taxon>
        <taxon>Gammaproteobacteria</taxon>
        <taxon>Cellvibrionales</taxon>
        <taxon>Cellvibrionaceae</taxon>
        <taxon>Teredinibacter</taxon>
    </lineage>
</organism>
<accession>C5BUD8</accession>
<dbReference type="InterPro" id="IPR005084">
    <property type="entry name" value="CBM6"/>
</dbReference>
<dbReference type="InterPro" id="IPR013783">
    <property type="entry name" value="Ig-like_fold"/>
</dbReference>
<dbReference type="InterPro" id="IPR000601">
    <property type="entry name" value="PKD_dom"/>
</dbReference>
<dbReference type="PROSITE" id="PS51175">
    <property type="entry name" value="CBM6"/>
    <property type="match status" value="1"/>
</dbReference>
<dbReference type="SUPFAM" id="SSF49299">
    <property type="entry name" value="PKD domain"/>
    <property type="match status" value="1"/>
</dbReference>
<evidence type="ECO:0000259" key="7">
    <source>
        <dbReference type="PROSITE" id="PS51762"/>
    </source>
</evidence>
<keyword evidence="2 3" id="KW-0732">Signal</keyword>
<dbReference type="InterPro" id="IPR008979">
    <property type="entry name" value="Galactose-bd-like_sf"/>
</dbReference>
<dbReference type="PROSITE" id="PS50022">
    <property type="entry name" value="FA58C_3"/>
    <property type="match status" value="2"/>
</dbReference>
<sequence length="1379" mass="150914">MRKPLIAAIASLSLAAPITYAQQLVWSDEFDNNTLDTSTWTFTTGGSGNGNGELQFYTASQKNIFQQDGNLVIQALREEKDGKQFTSSRIHTNGRFSFTYGTLVARIQLPDLAEGLWPAFWTLGDNIGVDGWPKSGEFDILEAGFATARAEGRTNRSVSSAAHWWHESGDWSDWLQADASNEVQIPTPLQDFHLYKMDWTPSTLTFSVDDTVVFNMDIDDPNMSEFHLPQHILLNLAVGGFNFVDITDPAQITAPFPAQMRVDYVRLYDNGYTVIDQKEACNGVFGVMTELTTTDCDYDWGDRANIYLWNNMAAVATQPSEGSSALAYEIQPGDWWGMGLLHRDYNLAHFSHGYLHFDMKTASNTDISINMESSAAAGGSVVLTAGGDEYGLVRDGEWHHVAIPLSKFGGVDWSTVKTLFSMSGPAPQSLMTLAVDNIYLTPDVTLDMPEYGNYGLYTETPDHQSAGNFGFGVTGDLFIWEETLEIQPGNVAEGNGSLHVSSTGKGWFGLGLTAREAVNLTAFDNGNAALHFKIKTTDTTPFSIGIKSGNVDVIGQTWIDFKPGADPYGFARDGQWHELVIPMGDLVADLDLYDVRQVFQLLGIGEISSLAIDDIYLSGGQAGSAIPGVPEVNREPLAAIKPSVLGGEKGVTIDFDGSKSLDLNGDPLTYAWNFGDGETASGAQVSHTFDEEGSYKVSLTVSDGSLSATTAAYILVDNDFGQQRSEKRGLGYGNHSQEDMAAISQGVTWWYNWSTQPDVMVADVYQDYGMEFVPMTWNGNFDDQALRNYIDAHPEVKYLLAFNEPNFIDQANMTPSEAAAQWPRLEAIADAYDLKIVSVAMNYCGNCNEENGVTFYDPIDYLDRFFEVCPDCRVDAISIHAYMPDAGAVEWYIDRFNKYGRPIWLTEFSAWEDTTTLADQKHFLTQIVDSMETMDNLERYAWFVGRRQGHPYNGLFDWRQSGVLSELGNVYVQMPVHNDSVVHTLPGLIEAETYNSAAGVRVELTEDATGFLNISAVESGDNLQYRINGDAGSYRIEARVASVTGGRLLLQVGGTTVGELDIPATGGLQNWQTVDTTVSLPGGSQMLNLVATAVININWLNTVADDLVEPTPTPTPTPTPPPGDALPCSAYASSVEAGYSADAVCDGNGQTRWGSAFGDAEWIVVDLGAETAINKIDLVWEAAFGKAYELQVSNDGNNWQTVASEIQGNGGTDSFTVSASGRYVRMLGSERGTPWGYSLWSFDVYGETGVAQGDLAEGKSVAASSEQDGYWLATYAVDGDAGTRWSSAWTDSEWITVDLGSSYTISRVALEWEAAFASGYDIRVSTDGTQWNTLSEIRNADGGRDEIEFSATQARYVQMRGVTRATPYGYSLFSFEVYY</sequence>
<dbReference type="InterPro" id="IPR006584">
    <property type="entry name" value="Cellulose-bd_IV"/>
</dbReference>
<dbReference type="SMART" id="SM00606">
    <property type="entry name" value="CBD_IV"/>
    <property type="match status" value="1"/>
</dbReference>
<dbReference type="eggNOG" id="COG3291">
    <property type="taxonomic scope" value="Bacteria"/>
</dbReference>
<dbReference type="InterPro" id="IPR000421">
    <property type="entry name" value="FA58C"/>
</dbReference>
<dbReference type="Gene3D" id="2.60.120.200">
    <property type="match status" value="1"/>
</dbReference>